<organism evidence="1 2">
    <name type="scientific">Liparis tanakae</name>
    <name type="common">Tanaka's snailfish</name>
    <dbReference type="NCBI Taxonomy" id="230148"/>
    <lineage>
        <taxon>Eukaryota</taxon>
        <taxon>Metazoa</taxon>
        <taxon>Chordata</taxon>
        <taxon>Craniata</taxon>
        <taxon>Vertebrata</taxon>
        <taxon>Euteleostomi</taxon>
        <taxon>Actinopterygii</taxon>
        <taxon>Neopterygii</taxon>
        <taxon>Teleostei</taxon>
        <taxon>Neoteleostei</taxon>
        <taxon>Acanthomorphata</taxon>
        <taxon>Eupercaria</taxon>
        <taxon>Perciformes</taxon>
        <taxon>Cottioidei</taxon>
        <taxon>Cottales</taxon>
        <taxon>Liparidae</taxon>
        <taxon>Liparis</taxon>
    </lineage>
</organism>
<evidence type="ECO:0000313" key="2">
    <source>
        <dbReference type="Proteomes" id="UP000314294"/>
    </source>
</evidence>
<name>A0A4Z2FRC0_9TELE</name>
<evidence type="ECO:0000313" key="1">
    <source>
        <dbReference type="EMBL" id="TNN43465.1"/>
    </source>
</evidence>
<reference evidence="1 2" key="1">
    <citation type="submission" date="2019-03" db="EMBL/GenBank/DDBJ databases">
        <title>First draft genome of Liparis tanakae, snailfish: a comprehensive survey of snailfish specific genes.</title>
        <authorList>
            <person name="Kim W."/>
            <person name="Song I."/>
            <person name="Jeong J.-H."/>
            <person name="Kim D."/>
            <person name="Kim S."/>
            <person name="Ryu S."/>
            <person name="Song J.Y."/>
            <person name="Lee S.K."/>
        </authorList>
    </citation>
    <scope>NUCLEOTIDE SEQUENCE [LARGE SCALE GENOMIC DNA]</scope>
    <source>
        <tissue evidence="1">Muscle</tissue>
    </source>
</reference>
<protein>
    <submittedName>
        <fullName evidence="1">Uncharacterized protein</fullName>
    </submittedName>
</protein>
<dbReference type="AlphaFoldDB" id="A0A4Z2FRC0"/>
<dbReference type="Proteomes" id="UP000314294">
    <property type="component" value="Unassembled WGS sequence"/>
</dbReference>
<accession>A0A4Z2FRC0</accession>
<dbReference type="EMBL" id="SRLO01000964">
    <property type="protein sequence ID" value="TNN43465.1"/>
    <property type="molecule type" value="Genomic_DNA"/>
</dbReference>
<sequence length="205" mass="21793">MYIYLERRPIAQQTGGQGAGRDWVHWLRLEVLGPDSLPLFPTSSPNLDPASYPDGPASSFVPPASKGLASLVRPPSHWPCLLSASKGLVSFPLALPSPLCLLPQKALPHWSGLLPKGPASCLKRPCPNDPASSFVPPASKGLAPMALPPPLCLLPPKAWPHCSGLLPNGPIWLFFGRISKTGGKLNSSADCISNSNCRERALAQM</sequence>
<proteinExistence type="predicted"/>
<comment type="caution">
    <text evidence="1">The sequence shown here is derived from an EMBL/GenBank/DDBJ whole genome shotgun (WGS) entry which is preliminary data.</text>
</comment>
<gene>
    <name evidence="1" type="ORF">EYF80_046353</name>
</gene>
<keyword evidence="2" id="KW-1185">Reference proteome</keyword>